<proteinExistence type="predicted"/>
<evidence type="ECO:0000256" key="5">
    <source>
        <dbReference type="ARBA" id="ARBA00022691"/>
    </source>
</evidence>
<dbReference type="InterPro" id="IPR007356">
    <property type="entry name" value="tRNA_m1G_MeTrfase_euk"/>
</dbReference>
<feature type="compositionally biased region" description="Basic and acidic residues" evidence="9">
    <location>
        <begin position="116"/>
        <end position="140"/>
    </location>
</feature>
<feature type="compositionally biased region" description="Basic and acidic residues" evidence="9">
    <location>
        <begin position="1"/>
        <end position="11"/>
    </location>
</feature>
<feature type="compositionally biased region" description="Basic and acidic residues" evidence="9">
    <location>
        <begin position="342"/>
        <end position="361"/>
    </location>
</feature>
<dbReference type="PANTHER" id="PTHR13563">
    <property type="entry name" value="TRNA (GUANINE-9-) METHYLTRANSFERASE"/>
    <property type="match status" value="1"/>
</dbReference>
<dbReference type="GO" id="GO:0052905">
    <property type="term" value="F:tRNA (guanosine(9)-N1)-methyltransferase activity"/>
    <property type="evidence" value="ECO:0007669"/>
    <property type="project" value="UniProtKB-EC"/>
</dbReference>
<feature type="domain" description="SAM-dependent MTase TRM10-type" evidence="10">
    <location>
        <begin position="148"/>
        <end position="341"/>
    </location>
</feature>
<evidence type="ECO:0000256" key="1">
    <source>
        <dbReference type="ARBA" id="ARBA00012797"/>
    </source>
</evidence>
<sequence length="419" mass="45788">MGTRLSKHDGGPTRAPPRGNDAADGAARPLVRKRAASSSPPPSPRAPSRPRTEASEHSSKSDDNKDHSDGAALRAGAAGPAPAAAAAQAQAASATADVAAVDGLSKNARKRLQRQHKWEQERDQRRAKHREEKQRLREQRVAQGLPANSRKKKNKIVQEASGVRVAIDCGFEDYMVDSEVRSTVSQLGFSYTSNRLPPKRLDLFVTSFTPRIKALTQQRLPTYAAWRNMSFHDEHYTQIFDKSECVYLTADSPNVITQLDPTKVYIVGGIVDRNRHKRLCLGEAEKHGVAHARLPIDSYVAMSARKVLTINHVVEILINQVNKDDWKESFLKVLPQRKGAKAKSDTDEGSTHADGARGESERGDDDTVDGDLHDDEAGAERLGERAEMESDDDDAHEKDPQEAGTADGTSAGDGAKESN</sequence>
<feature type="compositionally biased region" description="Low complexity" evidence="9">
    <location>
        <begin position="403"/>
        <end position="413"/>
    </location>
</feature>
<feature type="compositionally biased region" description="Basic and acidic residues" evidence="9">
    <location>
        <begin position="375"/>
        <end position="388"/>
    </location>
</feature>
<keyword evidence="4 11" id="KW-0808">Transferase</keyword>
<dbReference type="InterPro" id="IPR028564">
    <property type="entry name" value="MT_TRM10-typ"/>
</dbReference>
<dbReference type="Gene3D" id="3.40.1280.30">
    <property type="match status" value="1"/>
</dbReference>
<name>A0ABR4N228_9FUNG</name>
<evidence type="ECO:0000256" key="4">
    <source>
        <dbReference type="ARBA" id="ARBA00022679"/>
    </source>
</evidence>
<evidence type="ECO:0000313" key="11">
    <source>
        <dbReference type="EMBL" id="KAL2913575.1"/>
    </source>
</evidence>
<dbReference type="Proteomes" id="UP001527925">
    <property type="component" value="Unassembled WGS sequence"/>
</dbReference>
<evidence type="ECO:0000256" key="3">
    <source>
        <dbReference type="ARBA" id="ARBA00022603"/>
    </source>
</evidence>
<feature type="region of interest" description="Disordered" evidence="9">
    <location>
        <begin position="109"/>
        <end position="153"/>
    </location>
</feature>
<protein>
    <recommendedName>
        <fullName evidence="2">tRNA (guanine(9)-N1)-methyltransferase</fullName>
        <ecNumber evidence="1">2.1.1.221</ecNumber>
    </recommendedName>
    <alternativeName>
        <fullName evidence="7">tRNA methyltransferase 10</fullName>
    </alternativeName>
    <alternativeName>
        <fullName evidence="6">tRNA(m1G9)-methyltransferase</fullName>
    </alternativeName>
</protein>
<evidence type="ECO:0000256" key="9">
    <source>
        <dbReference type="SAM" id="MobiDB-lite"/>
    </source>
</evidence>
<feature type="compositionally biased region" description="Acidic residues" evidence="9">
    <location>
        <begin position="362"/>
        <end position="374"/>
    </location>
</feature>
<gene>
    <name evidence="11" type="primary">TRM10_3</name>
    <name evidence="11" type="ORF">HK105_206877</name>
</gene>
<feature type="region of interest" description="Disordered" evidence="9">
    <location>
        <begin position="337"/>
        <end position="419"/>
    </location>
</feature>
<evidence type="ECO:0000259" key="10">
    <source>
        <dbReference type="PROSITE" id="PS51675"/>
    </source>
</evidence>
<evidence type="ECO:0000256" key="7">
    <source>
        <dbReference type="ARBA" id="ARBA00032166"/>
    </source>
</evidence>
<dbReference type="GO" id="GO:0032259">
    <property type="term" value="P:methylation"/>
    <property type="evidence" value="ECO:0007669"/>
    <property type="project" value="UniProtKB-KW"/>
</dbReference>
<feature type="region of interest" description="Disordered" evidence="9">
    <location>
        <begin position="1"/>
        <end position="79"/>
    </location>
</feature>
<accession>A0ABR4N228</accession>
<evidence type="ECO:0000313" key="12">
    <source>
        <dbReference type="Proteomes" id="UP001527925"/>
    </source>
</evidence>
<dbReference type="InterPro" id="IPR038459">
    <property type="entry name" value="MT_TRM10-typ_sf"/>
</dbReference>
<comment type="catalytic activity">
    <reaction evidence="8">
        <text>guanosine(9) in tRNA + S-adenosyl-L-methionine = N(1)-methylguanosine(9) in tRNA + S-adenosyl-L-homocysteine + H(+)</text>
        <dbReference type="Rhea" id="RHEA:43156"/>
        <dbReference type="Rhea" id="RHEA-COMP:10367"/>
        <dbReference type="Rhea" id="RHEA-COMP:10368"/>
        <dbReference type="ChEBI" id="CHEBI:15378"/>
        <dbReference type="ChEBI" id="CHEBI:57856"/>
        <dbReference type="ChEBI" id="CHEBI:59789"/>
        <dbReference type="ChEBI" id="CHEBI:73542"/>
        <dbReference type="ChEBI" id="CHEBI:74269"/>
        <dbReference type="EC" id="2.1.1.221"/>
    </reaction>
</comment>
<dbReference type="PROSITE" id="PS51675">
    <property type="entry name" value="SAM_MT_TRM10"/>
    <property type="match status" value="1"/>
</dbReference>
<reference evidence="11 12" key="1">
    <citation type="submission" date="2023-09" db="EMBL/GenBank/DDBJ databases">
        <title>Pangenome analysis of Batrachochytrium dendrobatidis and related Chytrids.</title>
        <authorList>
            <person name="Yacoub M.N."/>
            <person name="Stajich J.E."/>
            <person name="James T.Y."/>
        </authorList>
    </citation>
    <scope>NUCLEOTIDE SEQUENCE [LARGE SCALE GENOMIC DNA]</scope>
    <source>
        <strain evidence="11 12">JEL0888</strain>
    </source>
</reference>
<evidence type="ECO:0000256" key="8">
    <source>
        <dbReference type="ARBA" id="ARBA00048434"/>
    </source>
</evidence>
<evidence type="ECO:0000256" key="6">
    <source>
        <dbReference type="ARBA" id="ARBA00031792"/>
    </source>
</evidence>
<organism evidence="11 12">
    <name type="scientific">Polyrhizophydium stewartii</name>
    <dbReference type="NCBI Taxonomy" id="2732419"/>
    <lineage>
        <taxon>Eukaryota</taxon>
        <taxon>Fungi</taxon>
        <taxon>Fungi incertae sedis</taxon>
        <taxon>Chytridiomycota</taxon>
        <taxon>Chytridiomycota incertae sedis</taxon>
        <taxon>Chytridiomycetes</taxon>
        <taxon>Rhizophydiales</taxon>
        <taxon>Rhizophydiales incertae sedis</taxon>
        <taxon>Polyrhizophydium</taxon>
    </lineage>
</organism>
<keyword evidence="3 11" id="KW-0489">Methyltransferase</keyword>
<feature type="compositionally biased region" description="Basic and acidic residues" evidence="9">
    <location>
        <begin position="50"/>
        <end position="69"/>
    </location>
</feature>
<keyword evidence="12" id="KW-1185">Reference proteome</keyword>
<keyword evidence="5" id="KW-0949">S-adenosyl-L-methionine</keyword>
<dbReference type="PANTHER" id="PTHR13563:SF13">
    <property type="entry name" value="TRNA METHYLTRANSFERASE 10 HOMOLOG A"/>
    <property type="match status" value="1"/>
</dbReference>
<dbReference type="EC" id="2.1.1.221" evidence="1"/>
<comment type="caution">
    <text evidence="11">The sequence shown here is derived from an EMBL/GenBank/DDBJ whole genome shotgun (WGS) entry which is preliminary data.</text>
</comment>
<evidence type="ECO:0000256" key="2">
    <source>
        <dbReference type="ARBA" id="ARBA00020451"/>
    </source>
</evidence>
<dbReference type="EMBL" id="JADGIZ020000044">
    <property type="protein sequence ID" value="KAL2913575.1"/>
    <property type="molecule type" value="Genomic_DNA"/>
</dbReference>